<evidence type="ECO:0000313" key="5">
    <source>
        <dbReference type="EMBL" id="OJT03783.1"/>
    </source>
</evidence>
<dbReference type="AlphaFoldDB" id="A0A1M2V8B4"/>
<dbReference type="OMA" id="WTANSAR"/>
<protein>
    <recommendedName>
        <fullName evidence="4">Yeast cell wall synthesis Kre9/Knh1-like N-terminal domain-containing protein</fullName>
    </recommendedName>
</protein>
<feature type="compositionally biased region" description="Acidic residues" evidence="2">
    <location>
        <begin position="156"/>
        <end position="174"/>
    </location>
</feature>
<dbReference type="InterPro" id="IPR052982">
    <property type="entry name" value="SRP1/TIP1-like"/>
</dbReference>
<gene>
    <name evidence="5" type="ORF">TRAPUB_5605</name>
</gene>
<name>A0A1M2V8B4_TRAPU</name>
<evidence type="ECO:0000256" key="1">
    <source>
        <dbReference type="ARBA" id="ARBA00022729"/>
    </source>
</evidence>
<feature type="region of interest" description="Disordered" evidence="2">
    <location>
        <begin position="229"/>
        <end position="260"/>
    </location>
</feature>
<feature type="compositionally biased region" description="Polar residues" evidence="2">
    <location>
        <begin position="116"/>
        <end position="133"/>
    </location>
</feature>
<reference evidence="5 6" key="1">
    <citation type="submission" date="2016-10" db="EMBL/GenBank/DDBJ databases">
        <title>Genome sequence of the basidiomycete white-rot fungus Trametes pubescens.</title>
        <authorList>
            <person name="Makela M.R."/>
            <person name="Granchi Z."/>
            <person name="Peng M."/>
            <person name="De Vries R.P."/>
            <person name="Grigoriev I."/>
            <person name="Riley R."/>
            <person name="Hilden K."/>
        </authorList>
    </citation>
    <scope>NUCLEOTIDE SEQUENCE [LARGE SCALE GENOMIC DNA]</scope>
    <source>
        <strain evidence="5 6">FBCC735</strain>
    </source>
</reference>
<comment type="caution">
    <text evidence="5">The sequence shown here is derived from an EMBL/GenBank/DDBJ whole genome shotgun (WGS) entry which is preliminary data.</text>
</comment>
<feature type="region of interest" description="Disordered" evidence="2">
    <location>
        <begin position="116"/>
        <end position="201"/>
    </location>
</feature>
<dbReference type="Proteomes" id="UP000184267">
    <property type="component" value="Unassembled WGS sequence"/>
</dbReference>
<evidence type="ECO:0000256" key="2">
    <source>
        <dbReference type="SAM" id="MobiDB-lite"/>
    </source>
</evidence>
<keyword evidence="6" id="KW-1185">Reference proteome</keyword>
<accession>A0A1M2V8B4</accession>
<dbReference type="Pfam" id="PF10342">
    <property type="entry name" value="Kre9_KNH"/>
    <property type="match status" value="1"/>
</dbReference>
<feature type="domain" description="Yeast cell wall synthesis Kre9/Knh1-like N-terminal" evidence="4">
    <location>
        <begin position="23"/>
        <end position="117"/>
    </location>
</feature>
<dbReference type="InterPro" id="IPR018466">
    <property type="entry name" value="Kre9/Knh1-like_N"/>
</dbReference>
<dbReference type="PANTHER" id="PTHR40633:SF1">
    <property type="entry name" value="GPI ANCHORED SERINE-THREONINE RICH PROTEIN (AFU_ORTHOLOGUE AFUA_1G03630)"/>
    <property type="match status" value="1"/>
</dbReference>
<dbReference type="EMBL" id="MNAD01001599">
    <property type="protein sequence ID" value="OJT03783.1"/>
    <property type="molecule type" value="Genomic_DNA"/>
</dbReference>
<keyword evidence="1 3" id="KW-0732">Signal</keyword>
<dbReference type="PANTHER" id="PTHR40633">
    <property type="entry name" value="MATRIX PROTEIN, PUTATIVE (AFU_ORTHOLOGUE AFUA_8G05410)-RELATED"/>
    <property type="match status" value="1"/>
</dbReference>
<feature type="signal peptide" evidence="3">
    <location>
        <begin position="1"/>
        <end position="16"/>
    </location>
</feature>
<evidence type="ECO:0000259" key="4">
    <source>
        <dbReference type="Pfam" id="PF10342"/>
    </source>
</evidence>
<sequence length="296" mass="30610">MLSLILFAAYAGTTLADITPTAPGPGDTFAAGSDCTIKWTADTSGQWTNVTIYLMSGSNDNMTRVTTVASGLDGTDFSRSPYTWTCPEVDPYSAVYFYQLTNGGNSQESAWTTRFTITSPSGDSQPPEHTTQPAGDAVPWGEGRLASGSTVSTQDVDPDDASSGDVDQGDDNGSDDSPSTSTTRTHKHDTTDAPSSTRDSSLYWTANSARPTSSASGAAAEDVVPTASLPTKKAHASNAGSPSASRPASSEASCSGMGPGVSQVGGMKLASAAPPRRGSRWLDVVPLYPLFVAMLL</sequence>
<proteinExistence type="predicted"/>
<dbReference type="STRING" id="154538.A0A1M2V8B4"/>
<feature type="chain" id="PRO_5012679725" description="Yeast cell wall synthesis Kre9/Knh1-like N-terminal domain-containing protein" evidence="3">
    <location>
        <begin position="17"/>
        <end position="296"/>
    </location>
</feature>
<dbReference type="OrthoDB" id="2432613at2759"/>
<feature type="compositionally biased region" description="Low complexity" evidence="2">
    <location>
        <begin position="236"/>
        <end position="255"/>
    </location>
</feature>
<evidence type="ECO:0000256" key="3">
    <source>
        <dbReference type="SAM" id="SignalP"/>
    </source>
</evidence>
<evidence type="ECO:0000313" key="6">
    <source>
        <dbReference type="Proteomes" id="UP000184267"/>
    </source>
</evidence>
<organism evidence="5 6">
    <name type="scientific">Trametes pubescens</name>
    <name type="common">White-rot fungus</name>
    <dbReference type="NCBI Taxonomy" id="154538"/>
    <lineage>
        <taxon>Eukaryota</taxon>
        <taxon>Fungi</taxon>
        <taxon>Dikarya</taxon>
        <taxon>Basidiomycota</taxon>
        <taxon>Agaricomycotina</taxon>
        <taxon>Agaricomycetes</taxon>
        <taxon>Polyporales</taxon>
        <taxon>Polyporaceae</taxon>
        <taxon>Trametes</taxon>
    </lineage>
</organism>